<dbReference type="OrthoDB" id="3357985at2759"/>
<reference evidence="2" key="1">
    <citation type="submission" date="2019-10" db="EMBL/GenBank/DDBJ databases">
        <authorList>
            <consortium name="DOE Joint Genome Institute"/>
            <person name="Kuo A."/>
            <person name="Miyauchi S."/>
            <person name="Kiss E."/>
            <person name="Drula E."/>
            <person name="Kohler A."/>
            <person name="Sanchez-Garcia M."/>
            <person name="Andreopoulos B."/>
            <person name="Barry K.W."/>
            <person name="Bonito G."/>
            <person name="Buee M."/>
            <person name="Carver A."/>
            <person name="Chen C."/>
            <person name="Cichocki N."/>
            <person name="Clum A."/>
            <person name="Culley D."/>
            <person name="Crous P.W."/>
            <person name="Fauchery L."/>
            <person name="Girlanda M."/>
            <person name="Hayes R."/>
            <person name="Keri Z."/>
            <person name="LaButti K."/>
            <person name="Lipzen A."/>
            <person name="Lombard V."/>
            <person name="Magnuson J."/>
            <person name="Maillard F."/>
            <person name="Morin E."/>
            <person name="Murat C."/>
            <person name="Nolan M."/>
            <person name="Ohm R."/>
            <person name="Pangilinan J."/>
            <person name="Pereira M."/>
            <person name="Perotto S."/>
            <person name="Peter M."/>
            <person name="Riley R."/>
            <person name="Sitrit Y."/>
            <person name="Stielow B."/>
            <person name="Szollosi G."/>
            <person name="Zifcakova L."/>
            <person name="Stursova M."/>
            <person name="Spatafora J.W."/>
            <person name="Tedersoo L."/>
            <person name="Vaario L.-M."/>
            <person name="Yamada A."/>
            <person name="Yan M."/>
            <person name="Wang P."/>
            <person name="Xu J."/>
            <person name="Bruns T."/>
            <person name="Baldrian P."/>
            <person name="Vilgalys R."/>
            <person name="Henrissat B."/>
            <person name="Grigoriev I.V."/>
            <person name="Hibbett D."/>
            <person name="Nagy L.G."/>
            <person name="Martin F.M."/>
        </authorList>
    </citation>
    <scope>NUCLEOTIDE SEQUENCE</scope>
    <source>
        <strain evidence="2">Prilba</strain>
    </source>
</reference>
<dbReference type="InterPro" id="IPR011333">
    <property type="entry name" value="SKP1/BTB/POZ_sf"/>
</dbReference>
<dbReference type="EMBL" id="WHVB01000017">
    <property type="protein sequence ID" value="KAF8474520.1"/>
    <property type="molecule type" value="Genomic_DNA"/>
</dbReference>
<organism evidence="2 3">
    <name type="scientific">Russula ochroleuca</name>
    <dbReference type="NCBI Taxonomy" id="152965"/>
    <lineage>
        <taxon>Eukaryota</taxon>
        <taxon>Fungi</taxon>
        <taxon>Dikarya</taxon>
        <taxon>Basidiomycota</taxon>
        <taxon>Agaricomycotina</taxon>
        <taxon>Agaricomycetes</taxon>
        <taxon>Russulales</taxon>
        <taxon>Russulaceae</taxon>
        <taxon>Russula</taxon>
    </lineage>
</organism>
<sequence>MSTTLHKAASPTDKPLTNLLRVFDHPGADIVLRSQDAYHFRVPKIYTVNSSPILGKLIRRTLDSPDDANAIPVVHLPERGKILHCLLTFIFPVTPLVPSTLEEIMELLSVAQKYQMRTALTHIRGSIARQNSLPMRPEPALHMYALAQKYMLRPEALQAARTIFLKQSMTIEDLDNKLDIMPSAYLYELLKYHERVRAILASDLTKFRMSSARGTITGFRCTELSSSQIPGWLDHYICSIEKAPNLFDIVEFNAAMARHIADRAATASEDLHCDCITSQTRSIRGFWEALGTVIDGSFEKAEPALSLVLEPEGSRAQINPTIPTTSPPDANIIIRSSDLVDFRVHKSVLTMASPFFKYLLSLPQPSDSKSVNGLPVIELSEDSEVLNSLVSILYPVHTVIPTSYKKVLYLLAACQKYDMVLVQSSIRVVVKRGIFPAPKGAEAFLAYAIAGSKRLVPEMETAARQTLNHPMTFEILGEGLRLFEGWALRDLVNFRKRCRDNVIACLDSFLEAPPRGPLGFRIGIWSKAPPQEKRVLPPWLNQLLAQNLNNLKLQAFTHPLDIHLRIRQEYSTALRIHETMTSSVVSFVTGVQTTNGSTFGEELENKLAQARDKEIVGSLTEAGI</sequence>
<dbReference type="CDD" id="cd18186">
    <property type="entry name" value="BTB_POZ_ZBTB_KLHL-like"/>
    <property type="match status" value="1"/>
</dbReference>
<dbReference type="SMART" id="SM00225">
    <property type="entry name" value="BTB"/>
    <property type="match status" value="2"/>
</dbReference>
<dbReference type="InterPro" id="IPR000210">
    <property type="entry name" value="BTB/POZ_dom"/>
</dbReference>
<dbReference type="AlphaFoldDB" id="A0A9P5MR78"/>
<reference evidence="2" key="2">
    <citation type="journal article" date="2020" name="Nat. Commun.">
        <title>Large-scale genome sequencing of mycorrhizal fungi provides insights into the early evolution of symbiotic traits.</title>
        <authorList>
            <person name="Miyauchi S."/>
            <person name="Kiss E."/>
            <person name="Kuo A."/>
            <person name="Drula E."/>
            <person name="Kohler A."/>
            <person name="Sanchez-Garcia M."/>
            <person name="Morin E."/>
            <person name="Andreopoulos B."/>
            <person name="Barry K.W."/>
            <person name="Bonito G."/>
            <person name="Buee M."/>
            <person name="Carver A."/>
            <person name="Chen C."/>
            <person name="Cichocki N."/>
            <person name="Clum A."/>
            <person name="Culley D."/>
            <person name="Crous P.W."/>
            <person name="Fauchery L."/>
            <person name="Girlanda M."/>
            <person name="Hayes R.D."/>
            <person name="Keri Z."/>
            <person name="LaButti K."/>
            <person name="Lipzen A."/>
            <person name="Lombard V."/>
            <person name="Magnuson J."/>
            <person name="Maillard F."/>
            <person name="Murat C."/>
            <person name="Nolan M."/>
            <person name="Ohm R.A."/>
            <person name="Pangilinan J."/>
            <person name="Pereira M.F."/>
            <person name="Perotto S."/>
            <person name="Peter M."/>
            <person name="Pfister S."/>
            <person name="Riley R."/>
            <person name="Sitrit Y."/>
            <person name="Stielow J.B."/>
            <person name="Szollosi G."/>
            <person name="Zifcakova L."/>
            <person name="Stursova M."/>
            <person name="Spatafora J.W."/>
            <person name="Tedersoo L."/>
            <person name="Vaario L.M."/>
            <person name="Yamada A."/>
            <person name="Yan M."/>
            <person name="Wang P."/>
            <person name="Xu J."/>
            <person name="Bruns T."/>
            <person name="Baldrian P."/>
            <person name="Vilgalys R."/>
            <person name="Dunand C."/>
            <person name="Henrissat B."/>
            <person name="Grigoriev I.V."/>
            <person name="Hibbett D."/>
            <person name="Nagy L.G."/>
            <person name="Martin F.M."/>
        </authorList>
    </citation>
    <scope>NUCLEOTIDE SEQUENCE</scope>
    <source>
        <strain evidence="2">Prilba</strain>
    </source>
</reference>
<feature type="domain" description="BTB" evidence="1">
    <location>
        <begin position="328"/>
        <end position="402"/>
    </location>
</feature>
<evidence type="ECO:0000313" key="3">
    <source>
        <dbReference type="Proteomes" id="UP000759537"/>
    </source>
</evidence>
<gene>
    <name evidence="2" type="ORF">DFH94DRAFT_695584</name>
</gene>
<name>A0A9P5MR78_9AGAM</name>
<comment type="caution">
    <text evidence="2">The sequence shown here is derived from an EMBL/GenBank/DDBJ whole genome shotgun (WGS) entry which is preliminary data.</text>
</comment>
<dbReference type="Proteomes" id="UP000759537">
    <property type="component" value="Unassembled WGS sequence"/>
</dbReference>
<proteinExistence type="predicted"/>
<dbReference type="SUPFAM" id="SSF54695">
    <property type="entry name" value="POZ domain"/>
    <property type="match status" value="1"/>
</dbReference>
<dbReference type="Pfam" id="PF00651">
    <property type="entry name" value="BTB"/>
    <property type="match status" value="1"/>
</dbReference>
<accession>A0A9P5MR78</accession>
<dbReference type="PROSITE" id="PS50097">
    <property type="entry name" value="BTB"/>
    <property type="match status" value="1"/>
</dbReference>
<keyword evidence="3" id="KW-1185">Reference proteome</keyword>
<evidence type="ECO:0000259" key="1">
    <source>
        <dbReference type="PROSITE" id="PS50097"/>
    </source>
</evidence>
<evidence type="ECO:0000313" key="2">
    <source>
        <dbReference type="EMBL" id="KAF8474520.1"/>
    </source>
</evidence>
<dbReference type="Gene3D" id="3.30.710.10">
    <property type="entry name" value="Potassium Channel Kv1.1, Chain A"/>
    <property type="match status" value="1"/>
</dbReference>
<protein>
    <recommendedName>
        <fullName evidence="1">BTB domain-containing protein</fullName>
    </recommendedName>
</protein>